<sequence>MHKYTFDRDVTTDNMRFSTLAVAAFASSALALPSTPTLAAREDKACMTRAEATEIVDIYKRLIANYQPEDCEKYCAEDFVDRSDSINTFIFKPLGEPTFATKKIFMEAQLSNPPFPVVIDSIDAVDCEAVALRWHATFGAANKPSRGLTIIGTTKREGWWQIKSLDVEFNSLIWLLNMGGSYVWEG</sequence>
<organism evidence="2 3">
    <name type="scientific">Staphylotrichum longicolle</name>
    <dbReference type="NCBI Taxonomy" id="669026"/>
    <lineage>
        <taxon>Eukaryota</taxon>
        <taxon>Fungi</taxon>
        <taxon>Dikarya</taxon>
        <taxon>Ascomycota</taxon>
        <taxon>Pezizomycotina</taxon>
        <taxon>Sordariomycetes</taxon>
        <taxon>Sordariomycetidae</taxon>
        <taxon>Sordariales</taxon>
        <taxon>Chaetomiaceae</taxon>
        <taxon>Staphylotrichum</taxon>
    </lineage>
</organism>
<evidence type="ECO:0000313" key="3">
    <source>
        <dbReference type="Proteomes" id="UP001197093"/>
    </source>
</evidence>
<keyword evidence="3" id="KW-1185">Reference proteome</keyword>
<dbReference type="AlphaFoldDB" id="A0AAD4I2K9"/>
<accession>A0AAD4I2K9</accession>
<feature type="domain" description="NTF2-like" evidence="1">
    <location>
        <begin position="46"/>
        <end position="180"/>
    </location>
</feature>
<evidence type="ECO:0000259" key="1">
    <source>
        <dbReference type="Pfam" id="PF26534"/>
    </source>
</evidence>
<dbReference type="Pfam" id="PF26534">
    <property type="entry name" value="NTF2_7"/>
    <property type="match status" value="1"/>
</dbReference>
<proteinExistence type="predicted"/>
<comment type="caution">
    <text evidence="2">The sequence shown here is derived from an EMBL/GenBank/DDBJ whole genome shotgun (WGS) entry which is preliminary data.</text>
</comment>
<protein>
    <recommendedName>
        <fullName evidence="1">NTF2-like domain-containing protein</fullName>
    </recommendedName>
</protein>
<dbReference type="InterPro" id="IPR058645">
    <property type="entry name" value="NTF2-like_dom_7"/>
</dbReference>
<name>A0AAD4I2K9_9PEZI</name>
<gene>
    <name evidence="2" type="ORF">NEMBOFW57_003343</name>
</gene>
<evidence type="ECO:0000313" key="2">
    <source>
        <dbReference type="EMBL" id="KAG7293297.1"/>
    </source>
</evidence>
<reference evidence="2" key="1">
    <citation type="submission" date="2023-02" db="EMBL/GenBank/DDBJ databases">
        <authorList>
            <person name="Palmer J.M."/>
        </authorList>
    </citation>
    <scope>NUCLEOTIDE SEQUENCE</scope>
    <source>
        <strain evidence="2">FW57</strain>
    </source>
</reference>
<dbReference type="EMBL" id="JAHCVI010000001">
    <property type="protein sequence ID" value="KAG7293297.1"/>
    <property type="molecule type" value="Genomic_DNA"/>
</dbReference>
<dbReference type="Proteomes" id="UP001197093">
    <property type="component" value="Unassembled WGS sequence"/>
</dbReference>